<protein>
    <submittedName>
        <fullName evidence="1">Uncharacterized protein</fullName>
    </submittedName>
</protein>
<evidence type="ECO:0000313" key="1">
    <source>
        <dbReference type="EMBL" id="MCI78592.1"/>
    </source>
</evidence>
<dbReference type="Proteomes" id="UP000265520">
    <property type="component" value="Unassembled WGS sequence"/>
</dbReference>
<feature type="non-terminal residue" evidence="1">
    <location>
        <position position="15"/>
    </location>
</feature>
<accession>A0A392UTY9</accession>
<dbReference type="EMBL" id="LXQA010954198">
    <property type="protein sequence ID" value="MCI78592.1"/>
    <property type="molecule type" value="Genomic_DNA"/>
</dbReference>
<comment type="caution">
    <text evidence="1">The sequence shown here is derived from an EMBL/GenBank/DDBJ whole genome shotgun (WGS) entry which is preliminary data.</text>
</comment>
<proteinExistence type="predicted"/>
<evidence type="ECO:0000313" key="2">
    <source>
        <dbReference type="Proteomes" id="UP000265520"/>
    </source>
</evidence>
<name>A0A392UTY9_9FABA</name>
<sequence length="15" mass="1600">MVSEPPPRFDGPSAI</sequence>
<keyword evidence="2" id="KW-1185">Reference proteome</keyword>
<organism evidence="1 2">
    <name type="scientific">Trifolium medium</name>
    <dbReference type="NCBI Taxonomy" id="97028"/>
    <lineage>
        <taxon>Eukaryota</taxon>
        <taxon>Viridiplantae</taxon>
        <taxon>Streptophyta</taxon>
        <taxon>Embryophyta</taxon>
        <taxon>Tracheophyta</taxon>
        <taxon>Spermatophyta</taxon>
        <taxon>Magnoliopsida</taxon>
        <taxon>eudicotyledons</taxon>
        <taxon>Gunneridae</taxon>
        <taxon>Pentapetalae</taxon>
        <taxon>rosids</taxon>
        <taxon>fabids</taxon>
        <taxon>Fabales</taxon>
        <taxon>Fabaceae</taxon>
        <taxon>Papilionoideae</taxon>
        <taxon>50 kb inversion clade</taxon>
        <taxon>NPAAA clade</taxon>
        <taxon>Hologalegina</taxon>
        <taxon>IRL clade</taxon>
        <taxon>Trifolieae</taxon>
        <taxon>Trifolium</taxon>
    </lineage>
</organism>
<reference evidence="1 2" key="1">
    <citation type="journal article" date="2018" name="Front. Plant Sci.">
        <title>Red Clover (Trifolium pratense) and Zigzag Clover (T. medium) - A Picture of Genomic Similarities and Differences.</title>
        <authorList>
            <person name="Dluhosova J."/>
            <person name="Istvanek J."/>
            <person name="Nedelnik J."/>
            <person name="Repkova J."/>
        </authorList>
    </citation>
    <scope>NUCLEOTIDE SEQUENCE [LARGE SCALE GENOMIC DNA]</scope>
    <source>
        <strain evidence="2">cv. 10/8</strain>
        <tissue evidence="1">Leaf</tissue>
    </source>
</reference>
<gene>
    <name evidence="1" type="ORF">A2U01_0099862</name>
</gene>